<proteinExistence type="predicted"/>
<dbReference type="Proteomes" id="UP000434580">
    <property type="component" value="Unassembled WGS sequence"/>
</dbReference>
<dbReference type="OrthoDB" id="5795846at2"/>
<evidence type="ECO:0000313" key="2">
    <source>
        <dbReference type="Proteomes" id="UP000434580"/>
    </source>
</evidence>
<dbReference type="EMBL" id="CACSII010000001">
    <property type="protein sequence ID" value="CAA0083030.1"/>
    <property type="molecule type" value="Genomic_DNA"/>
</dbReference>
<gene>
    <name evidence="1" type="ORF">DPBNPPHM_00534</name>
</gene>
<dbReference type="InterPro" id="IPR012659">
    <property type="entry name" value="CHP02444"/>
</dbReference>
<evidence type="ECO:0000313" key="1">
    <source>
        <dbReference type="EMBL" id="CAA0083030.1"/>
    </source>
</evidence>
<evidence type="ECO:0008006" key="3">
    <source>
        <dbReference type="Google" id="ProtNLM"/>
    </source>
</evidence>
<dbReference type="Pfam" id="PF09523">
    <property type="entry name" value="DUF2390"/>
    <property type="match status" value="1"/>
</dbReference>
<reference evidence="1 2" key="1">
    <citation type="submission" date="2019-11" db="EMBL/GenBank/DDBJ databases">
        <authorList>
            <person name="Holert J."/>
        </authorList>
    </citation>
    <scope>NUCLEOTIDE SEQUENCE [LARGE SCALE GENOMIC DNA]</scope>
    <source>
        <strain evidence="1">BC5_2</strain>
    </source>
</reference>
<organism evidence="1 2">
    <name type="scientific">BD1-7 clade bacterium</name>
    <dbReference type="NCBI Taxonomy" id="2029982"/>
    <lineage>
        <taxon>Bacteria</taxon>
        <taxon>Pseudomonadati</taxon>
        <taxon>Pseudomonadota</taxon>
        <taxon>Gammaproteobacteria</taxon>
        <taxon>Cellvibrionales</taxon>
        <taxon>Spongiibacteraceae</taxon>
        <taxon>BD1-7 clade</taxon>
    </lineage>
</organism>
<protein>
    <recommendedName>
        <fullName evidence="3">TIGR02444 family protein</fullName>
    </recommendedName>
</protein>
<dbReference type="AlphaFoldDB" id="A0A5S9N1G0"/>
<sequence length="175" mass="20233">MQEPNEFGPSIENSLIQFANTLWQRRHVKDALMQWQTAFDADINLLITLCWLGQHGASIEDLLLWPELVAISDRWQACLQPLRASREQMKTMDEHLYQDYLQLELKTEYKELDELFRFSQNLSSGLQTGFSDAVPSSTESVPVHELLTHYLRHLQGDRTDDDSTAINDLVQALSR</sequence>
<name>A0A5S9N1G0_9GAMM</name>
<accession>A0A5S9N1G0</accession>